<evidence type="ECO:0000256" key="4">
    <source>
        <dbReference type="ARBA" id="ARBA00023163"/>
    </source>
</evidence>
<feature type="compositionally biased region" description="Basic and acidic residues" evidence="6">
    <location>
        <begin position="136"/>
        <end position="150"/>
    </location>
</feature>
<evidence type="ECO:0000256" key="6">
    <source>
        <dbReference type="SAM" id="MobiDB-lite"/>
    </source>
</evidence>
<dbReference type="GO" id="GO:0000981">
    <property type="term" value="F:DNA-binding transcription factor activity, RNA polymerase II-specific"/>
    <property type="evidence" value="ECO:0007669"/>
    <property type="project" value="InterPro"/>
</dbReference>
<reference evidence="7" key="1">
    <citation type="journal article" date="2020" name="Front. Microbiol.">
        <title>Gene regulatory networks of Penicillium echinulatum 2HH and Penicillium oxalicum 114-2 inferred by a computational biology approach.</title>
        <authorList>
            <person name="Lenz A.R."/>
            <person name="Galan-Vasquez E."/>
            <person name="Balbinot E."/>
            <person name="De Abreu F.P."/>
            <person name="De Oliveira N.S."/>
            <person name="Da Rosa L.O."/>
            <person name="De Avila E Silva S."/>
            <person name="Camassola M."/>
            <person name="Dillon A.J.P."/>
            <person name="Perez-Rueda E."/>
        </authorList>
    </citation>
    <scope>NUCLEOTIDE SEQUENCE</scope>
    <source>
        <strain evidence="7">S1M29</strain>
    </source>
</reference>
<dbReference type="PANTHER" id="PTHR37534">
    <property type="entry name" value="TRANSCRIPTIONAL ACTIVATOR PROTEIN UGA3"/>
    <property type="match status" value="1"/>
</dbReference>
<evidence type="ECO:0000313" key="8">
    <source>
        <dbReference type="Proteomes" id="UP000631181"/>
    </source>
</evidence>
<comment type="subcellular location">
    <subcellularLocation>
        <location evidence="1">Nucleus</location>
    </subcellularLocation>
</comment>
<sequence length="566" mass="62713">MASRSSPMPGKGRTRRSGTPWTRGGCITCKTRRKGGCDRATPSCNNCLKVGRVCEGYGDLWVAPLGPSAPVFKTDRNAKRRRLNSSSPVSSSQSLSASPSPSLSLTSNDQWPRGEWRTEAVTPGIMSLSPSPSHGRISELEAENDGREQSLEDQSLRALIPRPRGFHSHLSSEEAHYLQYHEVMGSQRLANLDSEHNPLRSFLIPRAMTSPLLMKAVCAISAMHLSNRTDNPDAKYASLDFYDRTLKGLRNVIAESATESIPDDALLAVGMMCKYEVVRGSVKQWVVHLTALHKLISSRGGLGTMDPEAAHFLRGLYIYAYSMGQISNQKKVSGKLILPDTETETPRLSIYLGFTEELLKLCASIAELPSLRDDGISLPLMITSINDSLLNWRPCSTRLRIPQDLTPDTLSRLKLVAECFRDAGFVYLHSILELIKKPACTPAEIPVNSTSESHPLSSLITTPKDIAIQRLLCRIQDFPLDDHCEYSALTFPLFIAGAESEEFEHRSLVLQSLGKLQENFGIGNTIRAREVLCALWVRRDAAQCDGSARVHWMDILEELQWDLTLA</sequence>
<dbReference type="InterPro" id="IPR036864">
    <property type="entry name" value="Zn2-C6_fun-type_DNA-bd_sf"/>
</dbReference>
<dbReference type="GO" id="GO:0008270">
    <property type="term" value="F:zinc ion binding"/>
    <property type="evidence" value="ECO:0007669"/>
    <property type="project" value="InterPro"/>
</dbReference>
<dbReference type="EMBL" id="WIWV01000016">
    <property type="protein sequence ID" value="KAF7718349.1"/>
    <property type="molecule type" value="Genomic_DNA"/>
</dbReference>
<dbReference type="GO" id="GO:0045944">
    <property type="term" value="P:positive regulation of transcription by RNA polymerase II"/>
    <property type="evidence" value="ECO:0007669"/>
    <property type="project" value="TreeGrafter"/>
</dbReference>
<evidence type="ECO:0000313" key="7">
    <source>
        <dbReference type="EMBL" id="KAF7718349.1"/>
    </source>
</evidence>
<comment type="caution">
    <text evidence="7">The sequence shown here is derived from an EMBL/GenBank/DDBJ whole genome shotgun (WGS) entry which is preliminary data.</text>
</comment>
<keyword evidence="3" id="KW-0238">DNA-binding</keyword>
<dbReference type="Proteomes" id="UP000631181">
    <property type="component" value="Unassembled WGS sequence"/>
</dbReference>
<keyword evidence="4" id="KW-0804">Transcription</keyword>
<feature type="region of interest" description="Disordered" evidence="6">
    <location>
        <begin position="1"/>
        <end position="25"/>
    </location>
</feature>
<evidence type="ECO:0000256" key="5">
    <source>
        <dbReference type="ARBA" id="ARBA00023242"/>
    </source>
</evidence>
<dbReference type="GO" id="GO:0005634">
    <property type="term" value="C:nucleus"/>
    <property type="evidence" value="ECO:0007669"/>
    <property type="project" value="UniProtKB-SubCell"/>
</dbReference>
<dbReference type="GO" id="GO:0000976">
    <property type="term" value="F:transcription cis-regulatory region binding"/>
    <property type="evidence" value="ECO:0007669"/>
    <property type="project" value="TreeGrafter"/>
</dbReference>
<gene>
    <name evidence="7" type="ORF">PECM_003737</name>
</gene>
<keyword evidence="5" id="KW-0539">Nucleus</keyword>
<evidence type="ECO:0000256" key="2">
    <source>
        <dbReference type="ARBA" id="ARBA00023015"/>
    </source>
</evidence>
<keyword evidence="2" id="KW-0805">Transcription regulation</keyword>
<dbReference type="OrthoDB" id="3509362at2759"/>
<dbReference type="AlphaFoldDB" id="A0A8J8W7L4"/>
<evidence type="ECO:0000256" key="3">
    <source>
        <dbReference type="ARBA" id="ARBA00023125"/>
    </source>
</evidence>
<feature type="region of interest" description="Disordered" evidence="6">
    <location>
        <begin position="68"/>
        <end position="151"/>
    </location>
</feature>
<feature type="compositionally biased region" description="Low complexity" evidence="6">
    <location>
        <begin position="85"/>
        <end position="107"/>
    </location>
</feature>
<proteinExistence type="predicted"/>
<accession>A0A8J8W7L4</accession>
<keyword evidence="8" id="KW-1185">Reference proteome</keyword>
<evidence type="ECO:0000256" key="1">
    <source>
        <dbReference type="ARBA" id="ARBA00004123"/>
    </source>
</evidence>
<protein>
    <submittedName>
        <fullName evidence="7">Fungal Zn(2)-Cys(6) binuclear cluster domain-containing protein</fullName>
    </submittedName>
</protein>
<dbReference type="InterPro" id="IPR001138">
    <property type="entry name" value="Zn2Cys6_DnaBD"/>
</dbReference>
<dbReference type="PANTHER" id="PTHR37534:SF16">
    <property type="entry name" value="ZN(II)2CYS6 TRANSCRIPTION FACTOR (EUROFUNG)-RELATED"/>
    <property type="match status" value="1"/>
</dbReference>
<dbReference type="InterPro" id="IPR021858">
    <property type="entry name" value="Fun_TF"/>
</dbReference>
<dbReference type="CDD" id="cd00067">
    <property type="entry name" value="GAL4"/>
    <property type="match status" value="1"/>
</dbReference>
<name>A0A8J8W7L4_9EURO</name>
<dbReference type="SUPFAM" id="SSF57701">
    <property type="entry name" value="Zn2/Cys6 DNA-binding domain"/>
    <property type="match status" value="1"/>
</dbReference>
<organism evidence="7 8">
    <name type="scientific">Penicillium ucsense</name>
    <dbReference type="NCBI Taxonomy" id="2839758"/>
    <lineage>
        <taxon>Eukaryota</taxon>
        <taxon>Fungi</taxon>
        <taxon>Dikarya</taxon>
        <taxon>Ascomycota</taxon>
        <taxon>Pezizomycotina</taxon>
        <taxon>Eurotiomycetes</taxon>
        <taxon>Eurotiomycetidae</taxon>
        <taxon>Eurotiales</taxon>
        <taxon>Aspergillaceae</taxon>
        <taxon>Penicillium</taxon>
    </lineage>
</organism>
<dbReference type="Pfam" id="PF11951">
    <property type="entry name" value="Fungal_trans_2"/>
    <property type="match status" value="1"/>
</dbReference>